<evidence type="ECO:0000256" key="3">
    <source>
        <dbReference type="ARBA" id="ARBA00022898"/>
    </source>
</evidence>
<protein>
    <submittedName>
        <fullName evidence="10">Cystathionine beta-lyase</fullName>
        <ecNumber evidence="10">4.4.1.8</ecNumber>
    </submittedName>
</protein>
<keyword evidence="11" id="KW-1185">Reference proteome</keyword>
<dbReference type="FunFam" id="3.40.640.10:FF:000046">
    <property type="entry name" value="Cystathionine gamma-lyase"/>
    <property type="match status" value="1"/>
</dbReference>
<dbReference type="Proteomes" id="UP000291106">
    <property type="component" value="Chromosome"/>
</dbReference>
<evidence type="ECO:0000256" key="9">
    <source>
        <dbReference type="RuleBase" id="RU362118"/>
    </source>
</evidence>
<keyword evidence="4 10" id="KW-0456">Lyase</keyword>
<dbReference type="PROSITE" id="PS00868">
    <property type="entry name" value="CYS_MET_METAB_PP"/>
    <property type="match status" value="1"/>
</dbReference>
<proteinExistence type="inferred from homology"/>
<feature type="modified residue" description="N6-(pyridoxal phosphate)lysine" evidence="8">
    <location>
        <position position="209"/>
    </location>
</feature>
<dbReference type="RefSeq" id="WP_130597486.1">
    <property type="nucleotide sequence ID" value="NZ_CP036200.1"/>
</dbReference>
<dbReference type="InterPro" id="IPR000277">
    <property type="entry name" value="Cys/Met-Metab_PyrdxlP-dep_enz"/>
</dbReference>
<sequence>MSKHDKLATQIVSTGRDKKYTQGIINPPVYRASTVVFDSMDDMRHAIKHKTNGELFYGRRGTHTHFAFQQAIAELEGGCGTALYPSGAAAISGALLSFLGQGDHLLMVDNVYEPTRDLCDKLLAGYGVETTYYDPLIGADIKELIRPNTKVIFLESPGSITMEIQDVPGICEVAKAHNIITMLDNTWASPINCRPFEMGIDISIQAATKYIVGHSDVMIGTATANEEHWPRLREHSYLMGLTTSPDDVYLANRGLRTLGVRLKQHEQNALKVANWLAAREEVDHLRHPAFDTCPGHEFFERDFSGGNGLFSFVLKQGNLKAVTAFVENMQHFKMGFSWGGYESLILGYFGLDKIRTVTNWDTSKPLIRLHIGLEDVDDLIADLEAAFERYNLVVNSCK</sequence>
<dbReference type="KEGG" id="smai:EXU30_01455"/>
<evidence type="ECO:0000256" key="8">
    <source>
        <dbReference type="PIRSR" id="PIRSR001434-2"/>
    </source>
</evidence>
<dbReference type="SUPFAM" id="SSF53383">
    <property type="entry name" value="PLP-dependent transferases"/>
    <property type="match status" value="1"/>
</dbReference>
<evidence type="ECO:0000256" key="1">
    <source>
        <dbReference type="ARBA" id="ARBA00001933"/>
    </source>
</evidence>
<dbReference type="PANTHER" id="PTHR43500:SF1">
    <property type="entry name" value="CYSTATHIONINE BETA-LYASE-RELATED"/>
    <property type="match status" value="1"/>
</dbReference>
<dbReference type="GO" id="GO:0019346">
    <property type="term" value="P:transsulfuration"/>
    <property type="evidence" value="ECO:0007669"/>
    <property type="project" value="InterPro"/>
</dbReference>
<keyword evidence="3 8" id="KW-0663">Pyridoxal phosphate</keyword>
<comment type="pathway">
    <text evidence="5">Amino-acid biosynthesis; L-methionine biosynthesis via de novo pathway; L-homocysteine from L-cystathionine: step 1/1.</text>
</comment>
<dbReference type="OrthoDB" id="9805807at2"/>
<dbReference type="EC" id="4.4.1.8" evidence="10"/>
<dbReference type="PIRSF" id="PIRSF001434">
    <property type="entry name" value="CGS"/>
    <property type="match status" value="1"/>
</dbReference>
<dbReference type="InterPro" id="IPR015422">
    <property type="entry name" value="PyrdxlP-dep_Trfase_small"/>
</dbReference>
<dbReference type="InterPro" id="IPR054542">
    <property type="entry name" value="Cys_met_metab_PP"/>
</dbReference>
<evidence type="ECO:0000256" key="6">
    <source>
        <dbReference type="ARBA" id="ARBA00047517"/>
    </source>
</evidence>
<evidence type="ECO:0000256" key="7">
    <source>
        <dbReference type="ARBA" id="ARBA00047625"/>
    </source>
</evidence>
<dbReference type="InterPro" id="IPR015424">
    <property type="entry name" value="PyrdxlP-dep_Trfase"/>
</dbReference>
<reference evidence="10 11" key="1">
    <citation type="submission" date="2019-02" db="EMBL/GenBank/DDBJ databases">
        <title>Shewanella sp. D4-2 isolated from Dokdo Island.</title>
        <authorList>
            <person name="Baek K."/>
        </authorList>
    </citation>
    <scope>NUCLEOTIDE SEQUENCE [LARGE SCALE GENOMIC DNA]</scope>
    <source>
        <strain evidence="10 11">D4-2</strain>
    </source>
</reference>
<dbReference type="NCBIfam" id="NF006538">
    <property type="entry name" value="PRK09028.1"/>
    <property type="match status" value="1"/>
</dbReference>
<comment type="similarity">
    <text evidence="2 9">Belongs to the trans-sulfuration enzymes family.</text>
</comment>
<dbReference type="GO" id="GO:0047804">
    <property type="term" value="F:cysteine-S-conjugate beta-lyase activity"/>
    <property type="evidence" value="ECO:0007669"/>
    <property type="project" value="UniProtKB-EC"/>
</dbReference>
<evidence type="ECO:0000256" key="5">
    <source>
        <dbReference type="ARBA" id="ARBA00046315"/>
    </source>
</evidence>
<dbReference type="InterPro" id="IPR006233">
    <property type="entry name" value="Cys_b_lyase_bac"/>
</dbReference>
<dbReference type="CDD" id="cd00614">
    <property type="entry name" value="CGS_like"/>
    <property type="match status" value="1"/>
</dbReference>
<evidence type="ECO:0000313" key="11">
    <source>
        <dbReference type="Proteomes" id="UP000291106"/>
    </source>
</evidence>
<dbReference type="EMBL" id="CP036200">
    <property type="protein sequence ID" value="QBF81512.1"/>
    <property type="molecule type" value="Genomic_DNA"/>
</dbReference>
<dbReference type="Gene3D" id="3.40.640.10">
    <property type="entry name" value="Type I PLP-dependent aspartate aminotransferase-like (Major domain)"/>
    <property type="match status" value="1"/>
</dbReference>
<name>A0A411PDI1_9GAMM</name>
<comment type="catalytic activity">
    <reaction evidence="6">
        <text>L,L-cystathionine + H2O = L-homocysteine + pyruvate + NH4(+)</text>
        <dbReference type="Rhea" id="RHEA:13965"/>
        <dbReference type="ChEBI" id="CHEBI:15361"/>
        <dbReference type="ChEBI" id="CHEBI:15377"/>
        <dbReference type="ChEBI" id="CHEBI:28938"/>
        <dbReference type="ChEBI" id="CHEBI:58161"/>
        <dbReference type="ChEBI" id="CHEBI:58199"/>
    </reaction>
</comment>
<dbReference type="NCBIfam" id="TIGR01324">
    <property type="entry name" value="cysta_beta_ly_B"/>
    <property type="match status" value="1"/>
</dbReference>
<evidence type="ECO:0000313" key="10">
    <source>
        <dbReference type="EMBL" id="QBF81512.1"/>
    </source>
</evidence>
<comment type="catalytic activity">
    <reaction evidence="7">
        <text>an S-substituted L-cysteine + H2O = a thiol + pyruvate + NH4(+)</text>
        <dbReference type="Rhea" id="RHEA:18121"/>
        <dbReference type="ChEBI" id="CHEBI:15361"/>
        <dbReference type="ChEBI" id="CHEBI:15377"/>
        <dbReference type="ChEBI" id="CHEBI:28938"/>
        <dbReference type="ChEBI" id="CHEBI:29256"/>
        <dbReference type="ChEBI" id="CHEBI:58717"/>
        <dbReference type="EC" id="4.4.1.13"/>
    </reaction>
</comment>
<dbReference type="Pfam" id="PF01053">
    <property type="entry name" value="Cys_Met_Meta_PP"/>
    <property type="match status" value="1"/>
</dbReference>
<evidence type="ECO:0000256" key="2">
    <source>
        <dbReference type="ARBA" id="ARBA00009077"/>
    </source>
</evidence>
<gene>
    <name evidence="10" type="ORF">EXU30_01455</name>
</gene>
<dbReference type="Gene3D" id="3.90.1150.10">
    <property type="entry name" value="Aspartate Aminotransferase, domain 1"/>
    <property type="match status" value="1"/>
</dbReference>
<dbReference type="GO" id="GO:0030170">
    <property type="term" value="F:pyridoxal phosphate binding"/>
    <property type="evidence" value="ECO:0007669"/>
    <property type="project" value="InterPro"/>
</dbReference>
<accession>A0A411PDI1</accession>
<dbReference type="PANTHER" id="PTHR43500">
    <property type="entry name" value="CYSTATHIONINE BETA-LYASE-RELATED"/>
    <property type="match status" value="1"/>
</dbReference>
<comment type="cofactor">
    <cofactor evidence="1 9">
        <name>pyridoxal 5'-phosphate</name>
        <dbReference type="ChEBI" id="CHEBI:597326"/>
    </cofactor>
</comment>
<dbReference type="InterPro" id="IPR015421">
    <property type="entry name" value="PyrdxlP-dep_Trfase_major"/>
</dbReference>
<organism evidence="10 11">
    <name type="scientific">Shewanella maritima</name>
    <dbReference type="NCBI Taxonomy" id="2520507"/>
    <lineage>
        <taxon>Bacteria</taxon>
        <taxon>Pseudomonadati</taxon>
        <taxon>Pseudomonadota</taxon>
        <taxon>Gammaproteobacteria</taxon>
        <taxon>Alteromonadales</taxon>
        <taxon>Shewanellaceae</taxon>
        <taxon>Shewanella</taxon>
    </lineage>
</organism>
<dbReference type="GO" id="GO:0019450">
    <property type="term" value="P:L-cysteine catabolic process to pyruvate"/>
    <property type="evidence" value="ECO:0007669"/>
    <property type="project" value="TreeGrafter"/>
</dbReference>
<evidence type="ECO:0000256" key="4">
    <source>
        <dbReference type="ARBA" id="ARBA00023239"/>
    </source>
</evidence>
<dbReference type="AlphaFoldDB" id="A0A411PDI1"/>